<evidence type="ECO:0000256" key="1">
    <source>
        <dbReference type="ARBA" id="ARBA00005879"/>
    </source>
</evidence>
<dbReference type="InterPro" id="IPR003043">
    <property type="entry name" value="Uropor_MeTrfase_CS"/>
</dbReference>
<dbReference type="InterPro" id="IPR035996">
    <property type="entry name" value="4pyrrol_Methylase_sf"/>
</dbReference>
<dbReference type="SUPFAM" id="SSF53790">
    <property type="entry name" value="Tetrapyrrole methylase"/>
    <property type="match status" value="1"/>
</dbReference>
<keyword evidence="4 8" id="KW-0808">Transferase</keyword>
<evidence type="ECO:0000256" key="8">
    <source>
        <dbReference type="RuleBase" id="RU003960"/>
    </source>
</evidence>
<gene>
    <name evidence="10" type="ORF">PhaeoP63_01133</name>
</gene>
<dbReference type="GO" id="GO:0019354">
    <property type="term" value="P:siroheme biosynthetic process"/>
    <property type="evidence" value="ECO:0007669"/>
    <property type="project" value="InterPro"/>
</dbReference>
<evidence type="ECO:0000256" key="6">
    <source>
        <dbReference type="ARBA" id="ARBA00023244"/>
    </source>
</evidence>
<dbReference type="Pfam" id="PF00590">
    <property type="entry name" value="TP_methylase"/>
    <property type="match status" value="1"/>
</dbReference>
<evidence type="ECO:0000256" key="2">
    <source>
        <dbReference type="ARBA" id="ARBA00012162"/>
    </source>
</evidence>
<sequence length="193" mass="20231">MTDAPATQKAPGSLDLVGAGPGARDLLTFRAMQRLQQADTVFYDRLVDEEVLELAPPAAKRVFVGKHVGAHAWPQDKINAVIVAETLKGRRVVRLKSGDPGIFGRVAEELAAARAAGIEAEVVPGVTAACAAAAQTGIPLTEHGVSDILVLTTAKCKADDPLPDCALYAKPGTTIVIYMAVRQAGDRPVSRTV</sequence>
<dbReference type="FunFam" id="3.40.1010.10:FF:000001">
    <property type="entry name" value="Siroheme synthase"/>
    <property type="match status" value="1"/>
</dbReference>
<evidence type="ECO:0000256" key="7">
    <source>
        <dbReference type="ARBA" id="ARBA00025705"/>
    </source>
</evidence>
<dbReference type="RefSeq" id="WP_024096611.1">
    <property type="nucleotide sequence ID" value="NZ_CP010588.1"/>
</dbReference>
<accession>A0AAD0EC72</accession>
<dbReference type="Proteomes" id="UP000217545">
    <property type="component" value="Chromosome"/>
</dbReference>
<dbReference type="InterPro" id="IPR050161">
    <property type="entry name" value="Siro_Cobalamin_biosynth"/>
</dbReference>
<dbReference type="Gene3D" id="3.40.1010.10">
    <property type="entry name" value="Cobalt-precorrin-4 Transmethylase, Domain 1"/>
    <property type="match status" value="1"/>
</dbReference>
<evidence type="ECO:0000256" key="3">
    <source>
        <dbReference type="ARBA" id="ARBA00022603"/>
    </source>
</evidence>
<organism evidence="10 11">
    <name type="scientific">Phaeobacter gallaeciensis</name>
    <dbReference type="NCBI Taxonomy" id="60890"/>
    <lineage>
        <taxon>Bacteria</taxon>
        <taxon>Pseudomonadati</taxon>
        <taxon>Pseudomonadota</taxon>
        <taxon>Alphaproteobacteria</taxon>
        <taxon>Rhodobacterales</taxon>
        <taxon>Roseobacteraceae</taxon>
        <taxon>Phaeobacter</taxon>
    </lineage>
</organism>
<evidence type="ECO:0000259" key="9">
    <source>
        <dbReference type="Pfam" id="PF00590"/>
    </source>
</evidence>
<dbReference type="NCBIfam" id="TIGR01469">
    <property type="entry name" value="cobA_cysG_Cterm"/>
    <property type="match status" value="1"/>
</dbReference>
<dbReference type="GO" id="GO:0032259">
    <property type="term" value="P:methylation"/>
    <property type="evidence" value="ECO:0007669"/>
    <property type="project" value="UniProtKB-KW"/>
</dbReference>
<dbReference type="PANTHER" id="PTHR45790:SF3">
    <property type="entry name" value="S-ADENOSYL-L-METHIONINE-DEPENDENT UROPORPHYRINOGEN III METHYLTRANSFERASE, CHLOROPLASTIC"/>
    <property type="match status" value="1"/>
</dbReference>
<comment type="similarity">
    <text evidence="1 8">Belongs to the precorrin methyltransferase family.</text>
</comment>
<evidence type="ECO:0000256" key="4">
    <source>
        <dbReference type="ARBA" id="ARBA00022679"/>
    </source>
</evidence>
<feature type="domain" description="Tetrapyrrole methylase" evidence="9">
    <location>
        <begin position="16"/>
        <end position="183"/>
    </location>
</feature>
<dbReference type="InterPro" id="IPR014776">
    <property type="entry name" value="4pyrrole_Mease_sub2"/>
</dbReference>
<dbReference type="Gene3D" id="3.30.950.10">
    <property type="entry name" value="Methyltransferase, Cobalt-precorrin-4 Transmethylase, Domain 2"/>
    <property type="match status" value="1"/>
</dbReference>
<evidence type="ECO:0000313" key="11">
    <source>
        <dbReference type="Proteomes" id="UP000217545"/>
    </source>
</evidence>
<dbReference type="GeneID" id="31845574"/>
<proteinExistence type="inferred from homology"/>
<dbReference type="InterPro" id="IPR014777">
    <property type="entry name" value="4pyrrole_Mease_sub1"/>
</dbReference>
<dbReference type="AlphaFoldDB" id="A0AAD0EC72"/>
<dbReference type="EC" id="2.1.1.107" evidence="2"/>
<evidence type="ECO:0000256" key="5">
    <source>
        <dbReference type="ARBA" id="ARBA00022691"/>
    </source>
</evidence>
<dbReference type="PANTHER" id="PTHR45790">
    <property type="entry name" value="SIROHEME SYNTHASE-RELATED"/>
    <property type="match status" value="1"/>
</dbReference>
<keyword evidence="6" id="KW-0627">Porphyrin biosynthesis</keyword>
<dbReference type="InterPro" id="IPR000878">
    <property type="entry name" value="4pyrrol_Mease"/>
</dbReference>
<dbReference type="PROSITE" id="PS00840">
    <property type="entry name" value="SUMT_2"/>
    <property type="match status" value="1"/>
</dbReference>
<name>A0AAD0EC72_9RHOB</name>
<dbReference type="NCBIfam" id="NF004790">
    <property type="entry name" value="PRK06136.1"/>
    <property type="match status" value="1"/>
</dbReference>
<dbReference type="GO" id="GO:0004851">
    <property type="term" value="F:uroporphyrin-III C-methyltransferase activity"/>
    <property type="evidence" value="ECO:0007669"/>
    <property type="project" value="UniProtKB-EC"/>
</dbReference>
<keyword evidence="3 8" id="KW-0489">Methyltransferase</keyword>
<evidence type="ECO:0000313" key="10">
    <source>
        <dbReference type="EMBL" id="ATF05224.1"/>
    </source>
</evidence>
<keyword evidence="5" id="KW-0949">S-adenosyl-L-methionine</keyword>
<protein>
    <recommendedName>
        <fullName evidence="2">uroporphyrinogen-III C-methyltransferase</fullName>
        <ecNumber evidence="2">2.1.1.107</ecNumber>
    </recommendedName>
</protein>
<dbReference type="EMBL" id="CP010784">
    <property type="protein sequence ID" value="ATF05224.1"/>
    <property type="molecule type" value="Genomic_DNA"/>
</dbReference>
<dbReference type="InterPro" id="IPR006366">
    <property type="entry name" value="CobA/CysG_C"/>
</dbReference>
<reference evidence="10 11" key="1">
    <citation type="journal article" date="2017" name="Front. Microbiol.">
        <title>Phaeobacter piscinae sp. nov., a species of the Roseobacter group and potential aquaculture probiont.</title>
        <authorList>
            <person name="Sonnenschein E.C."/>
            <person name="Phippen C.B.W."/>
            <person name="Nielsen K.F."/>
            <person name="Mateiu R.V."/>
            <person name="Melchiorsen J."/>
            <person name="Gram L."/>
            <person name="Overmann J."/>
            <person name="Freese H.M."/>
        </authorList>
    </citation>
    <scope>NUCLEOTIDE SEQUENCE [LARGE SCALE GENOMIC DNA]</scope>
    <source>
        <strain evidence="10 11">P63</strain>
    </source>
</reference>
<comment type="pathway">
    <text evidence="7">Porphyrin-containing compound metabolism; siroheme biosynthesis; precorrin-2 from uroporphyrinogen III: step 1/1.</text>
</comment>